<dbReference type="GO" id="GO:0005829">
    <property type="term" value="C:cytosol"/>
    <property type="evidence" value="ECO:0007669"/>
    <property type="project" value="TreeGrafter"/>
</dbReference>
<dbReference type="PROSITE" id="PS52004">
    <property type="entry name" value="KS3_2"/>
    <property type="match status" value="1"/>
</dbReference>
<evidence type="ECO:0000259" key="5">
    <source>
        <dbReference type="PROSITE" id="PS52004"/>
    </source>
</evidence>
<proteinExistence type="inferred from homology"/>
<dbReference type="GO" id="GO:0006633">
    <property type="term" value="P:fatty acid biosynthetic process"/>
    <property type="evidence" value="ECO:0007669"/>
    <property type="project" value="TreeGrafter"/>
</dbReference>
<dbReference type="Proteomes" id="UP000177583">
    <property type="component" value="Unassembled WGS sequence"/>
</dbReference>
<dbReference type="EMBL" id="MFNF01000068">
    <property type="protein sequence ID" value="OGG98808.1"/>
    <property type="molecule type" value="Genomic_DNA"/>
</dbReference>
<dbReference type="AlphaFoldDB" id="A0A1F6GL24"/>
<name>A0A1F6GL24_9PROT</name>
<dbReference type="PANTHER" id="PTHR11712">
    <property type="entry name" value="POLYKETIDE SYNTHASE-RELATED"/>
    <property type="match status" value="1"/>
</dbReference>
<dbReference type="Gene3D" id="3.40.47.10">
    <property type="match status" value="1"/>
</dbReference>
<sequence length="634" mass="67726">MSKLPVIAGFGGINPAGRSSGFLAFRRLVLEALSAQKQTETYLGLASLMGLTNHKEGGWVLANGQPVQPGEVEAQLGEQIRNGTLLRRLESNHFEADLVPYHKSITLKGGTSFELEAKDLPIHRPAAWKVEELGSGKVKVEITGGWEFLQPDHRKSLVQTAGQLPTGFNPGALYNSNHHPRGLMMALYGASDCLGNGGFGADDFKKWVRPEEIAVYSASAMSQLDDLGLGGYMKAPYLGKRSSSKQMPFSLAEMPADFINAYVLGSVGRTGGILGACASLLYNLDAAARDIQSGKTRIAMVGMSEAPLVPEVFEGYRVMSALAEDDQVLALDKHLGATQVDHRRACRPFGQNCGFTLAESAQYFILMDDQLAFETGAKVYGSVGGVFIAADGIKKSISSPGAGNYVTLAQAAALTRAILGEQGLKRQSYVHAHGTGTPQNRVTESHGLNQVAKAFGVEAWPVIAAKCYLGHSIGTAAGDQIMTALGAWAEGVLPGIFTLDQLAGDVHHSNLSFSQKHRQFQTGEFGAALVNSKGFGGNNATGVFLSPEVTLGMMAKKQGAAAFAAYQKRTEATEERISAYQTQALLGQAKPIYRFGEPVIEGEDLELTDRSIRIPGFVQEVDLNLKNPFGDMAP</sequence>
<evidence type="ECO:0000256" key="3">
    <source>
        <dbReference type="ARBA" id="ARBA00022679"/>
    </source>
</evidence>
<dbReference type="SUPFAM" id="SSF53901">
    <property type="entry name" value="Thiolase-like"/>
    <property type="match status" value="2"/>
</dbReference>
<dbReference type="PANTHER" id="PTHR11712:SF336">
    <property type="entry name" value="3-OXOACYL-[ACYL-CARRIER-PROTEIN] SYNTHASE, MITOCHONDRIAL"/>
    <property type="match status" value="1"/>
</dbReference>
<protein>
    <submittedName>
        <fullName evidence="6">Beta-ketoacyl synthase</fullName>
    </submittedName>
</protein>
<evidence type="ECO:0000256" key="1">
    <source>
        <dbReference type="ARBA" id="ARBA00005194"/>
    </source>
</evidence>
<organism evidence="6 7">
    <name type="scientific">Candidatus Lambdaproteobacteria bacterium RIFOXYD2_FULL_56_26</name>
    <dbReference type="NCBI Taxonomy" id="1817773"/>
    <lineage>
        <taxon>Bacteria</taxon>
        <taxon>Pseudomonadati</taxon>
        <taxon>Pseudomonadota</taxon>
        <taxon>Candidatus Lambdaproteobacteria</taxon>
    </lineage>
</organism>
<dbReference type="Pfam" id="PF00109">
    <property type="entry name" value="ketoacyl-synt"/>
    <property type="match status" value="1"/>
</dbReference>
<evidence type="ECO:0000256" key="4">
    <source>
        <dbReference type="RuleBase" id="RU003694"/>
    </source>
</evidence>
<comment type="similarity">
    <text evidence="2 4">Belongs to the thiolase-like superfamily. Beta-ketoacyl-ACP synthases family.</text>
</comment>
<reference evidence="6 7" key="1">
    <citation type="journal article" date="2016" name="Nat. Commun.">
        <title>Thousands of microbial genomes shed light on interconnected biogeochemical processes in an aquifer system.</title>
        <authorList>
            <person name="Anantharaman K."/>
            <person name="Brown C.T."/>
            <person name="Hug L.A."/>
            <person name="Sharon I."/>
            <person name="Castelle C.J."/>
            <person name="Probst A.J."/>
            <person name="Thomas B.C."/>
            <person name="Singh A."/>
            <person name="Wilkins M.J."/>
            <person name="Karaoz U."/>
            <person name="Brodie E.L."/>
            <person name="Williams K.H."/>
            <person name="Hubbard S.S."/>
            <person name="Banfield J.F."/>
        </authorList>
    </citation>
    <scope>NUCLEOTIDE SEQUENCE [LARGE SCALE GENOMIC DNA]</scope>
</reference>
<comment type="pathway">
    <text evidence="1">Lipid metabolism; fatty acid biosynthesis.</text>
</comment>
<dbReference type="GO" id="GO:0004315">
    <property type="term" value="F:3-oxoacyl-[acyl-carrier-protein] synthase activity"/>
    <property type="evidence" value="ECO:0007669"/>
    <property type="project" value="TreeGrafter"/>
</dbReference>
<dbReference type="InterPro" id="IPR014031">
    <property type="entry name" value="Ketoacyl_synth_C"/>
</dbReference>
<dbReference type="InterPro" id="IPR047224">
    <property type="entry name" value="FAS_alpha_su_C"/>
</dbReference>
<keyword evidence="3 4" id="KW-0808">Transferase</keyword>
<comment type="caution">
    <text evidence="6">The sequence shown here is derived from an EMBL/GenBank/DDBJ whole genome shotgun (WGS) entry which is preliminary data.</text>
</comment>
<dbReference type="InterPro" id="IPR000794">
    <property type="entry name" value="Beta-ketoacyl_synthase"/>
</dbReference>
<dbReference type="InterPro" id="IPR020841">
    <property type="entry name" value="PKS_Beta-ketoAc_synthase_dom"/>
</dbReference>
<dbReference type="SMART" id="SM00825">
    <property type="entry name" value="PKS_KS"/>
    <property type="match status" value="1"/>
</dbReference>
<dbReference type="InterPro" id="IPR014030">
    <property type="entry name" value="Ketoacyl_synth_N"/>
</dbReference>
<dbReference type="Pfam" id="PF02801">
    <property type="entry name" value="Ketoacyl-synt_C"/>
    <property type="match status" value="1"/>
</dbReference>
<evidence type="ECO:0000313" key="7">
    <source>
        <dbReference type="Proteomes" id="UP000177583"/>
    </source>
</evidence>
<dbReference type="InterPro" id="IPR016039">
    <property type="entry name" value="Thiolase-like"/>
</dbReference>
<evidence type="ECO:0000313" key="6">
    <source>
        <dbReference type="EMBL" id="OGG98808.1"/>
    </source>
</evidence>
<feature type="domain" description="Ketosynthase family 3 (KS3)" evidence="5">
    <location>
        <begin position="1"/>
        <end position="546"/>
    </location>
</feature>
<evidence type="ECO:0000256" key="2">
    <source>
        <dbReference type="ARBA" id="ARBA00008467"/>
    </source>
</evidence>
<accession>A0A1F6GL24</accession>
<dbReference type="CDD" id="cd00828">
    <property type="entry name" value="elong_cond_enzymes"/>
    <property type="match status" value="1"/>
</dbReference>
<gene>
    <name evidence="6" type="ORF">A2557_13495</name>
</gene>